<evidence type="ECO:0000256" key="15">
    <source>
        <dbReference type="SAM" id="Coils"/>
    </source>
</evidence>
<comment type="subunit">
    <text evidence="13">F-type ATPases have 2 components, F(1) - the catalytic core - and F(0) - the membrane proton channel. F(1) has five subunits: alpha(3), beta(3), gamma(1), delta(1), epsilon(1). F(0) has three main subunits: a(1), b(2) and c(10-14). The alpha and beta chains form an alternating ring which encloses part of the gamma chain. F(1) is attached to F(0) by a central stalk formed by the gamma and epsilon chains, while a peripheral stalk is formed by the delta and b chains.</text>
</comment>
<gene>
    <name evidence="13" type="primary">atpF</name>
    <name evidence="16" type="ORF">FIV46_16215</name>
</gene>
<protein>
    <recommendedName>
        <fullName evidence="13">ATP synthase subunit b</fullName>
    </recommendedName>
    <alternativeName>
        <fullName evidence="13">ATP synthase F(0) sector subunit b</fullName>
    </alternativeName>
    <alternativeName>
        <fullName evidence="13">ATPase subunit I</fullName>
    </alternativeName>
    <alternativeName>
        <fullName evidence="13">F-type ATPase subunit b</fullName>
        <shortName evidence="13">F-ATPase subunit b</shortName>
    </alternativeName>
</protein>
<dbReference type="GO" id="GO:0046933">
    <property type="term" value="F:proton-transporting ATP synthase activity, rotational mechanism"/>
    <property type="evidence" value="ECO:0007669"/>
    <property type="project" value="UniProtKB-UniRule"/>
</dbReference>
<dbReference type="InterPro" id="IPR002146">
    <property type="entry name" value="ATP_synth_b/b'su_bac/chlpt"/>
</dbReference>
<dbReference type="EMBL" id="VFIY01000018">
    <property type="protein sequence ID" value="TPD57651.1"/>
    <property type="molecule type" value="Genomic_DNA"/>
</dbReference>
<name>A0A501PC35_9PROT</name>
<dbReference type="GO" id="GO:0046961">
    <property type="term" value="F:proton-transporting ATPase activity, rotational mechanism"/>
    <property type="evidence" value="ECO:0007669"/>
    <property type="project" value="TreeGrafter"/>
</dbReference>
<proteinExistence type="inferred from homology"/>
<evidence type="ECO:0000256" key="11">
    <source>
        <dbReference type="ARBA" id="ARBA00025614"/>
    </source>
</evidence>
<evidence type="ECO:0000256" key="10">
    <source>
        <dbReference type="ARBA" id="ARBA00025198"/>
    </source>
</evidence>
<dbReference type="RefSeq" id="WP_139941966.1">
    <property type="nucleotide sequence ID" value="NZ_JBHSYP010000005.1"/>
</dbReference>
<comment type="caution">
    <text evidence="16">The sequence shown here is derived from an EMBL/GenBank/DDBJ whole genome shotgun (WGS) entry which is preliminary data.</text>
</comment>
<keyword evidence="13" id="KW-1003">Cell membrane</keyword>
<evidence type="ECO:0000256" key="8">
    <source>
        <dbReference type="ARBA" id="ARBA00023136"/>
    </source>
</evidence>
<keyword evidence="2 13" id="KW-0813">Transport</keyword>
<comment type="function">
    <text evidence="11">Component of the F(0) channel, it forms part of the peripheral stalk, linking F(1) to F(0). The b'-subunit is a diverged and duplicated form of b found in plants and photosynthetic bacteria.</text>
</comment>
<feature type="coiled-coil region" evidence="15">
    <location>
        <begin position="36"/>
        <end position="110"/>
    </location>
</feature>
<evidence type="ECO:0000256" key="3">
    <source>
        <dbReference type="ARBA" id="ARBA00022547"/>
    </source>
</evidence>
<dbReference type="PANTHER" id="PTHR33445">
    <property type="entry name" value="ATP SYNTHASE SUBUNIT B', CHLOROPLASTIC"/>
    <property type="match status" value="1"/>
</dbReference>
<comment type="subcellular location">
    <subcellularLocation>
        <location evidence="13">Cell membrane</location>
        <topology evidence="13">Single-pass membrane protein</topology>
    </subcellularLocation>
    <subcellularLocation>
        <location evidence="12">Endomembrane system</location>
        <topology evidence="12">Single-pass membrane protein</topology>
    </subcellularLocation>
</comment>
<accession>A0A501PC35</accession>
<organism evidence="16 17">
    <name type="scientific">Emcibacter nanhaiensis</name>
    <dbReference type="NCBI Taxonomy" id="1505037"/>
    <lineage>
        <taxon>Bacteria</taxon>
        <taxon>Pseudomonadati</taxon>
        <taxon>Pseudomonadota</taxon>
        <taxon>Alphaproteobacteria</taxon>
        <taxon>Emcibacterales</taxon>
        <taxon>Emcibacteraceae</taxon>
        <taxon>Emcibacter</taxon>
    </lineage>
</organism>
<dbReference type="GO" id="GO:0012505">
    <property type="term" value="C:endomembrane system"/>
    <property type="evidence" value="ECO:0007669"/>
    <property type="project" value="UniProtKB-SubCell"/>
</dbReference>
<evidence type="ECO:0000256" key="7">
    <source>
        <dbReference type="ARBA" id="ARBA00023065"/>
    </source>
</evidence>
<keyword evidence="17" id="KW-1185">Reference proteome</keyword>
<dbReference type="GO" id="GO:0005886">
    <property type="term" value="C:plasma membrane"/>
    <property type="evidence" value="ECO:0007669"/>
    <property type="project" value="UniProtKB-SubCell"/>
</dbReference>
<keyword evidence="8 13" id="KW-0472">Membrane</keyword>
<evidence type="ECO:0000256" key="4">
    <source>
        <dbReference type="ARBA" id="ARBA00022692"/>
    </source>
</evidence>
<comment type="function">
    <text evidence="10 13">F(1)F(0) ATP synthase produces ATP from ADP in the presence of a proton or sodium gradient. F-type ATPases consist of two structural domains, F(1) containing the extramembraneous catalytic core and F(0) containing the membrane proton channel, linked together by a central stalk and a peripheral stalk. During catalysis, ATP synthesis in the catalytic domain of F(1) is coupled via a rotary mechanism of the central stalk subunits to proton translocation.</text>
</comment>
<keyword evidence="7 13" id="KW-0406">Ion transport</keyword>
<dbReference type="AlphaFoldDB" id="A0A501PC35"/>
<sequence>MPQLDPAVFAPQIFWLAIVFAVLYLIMHYSIVPKVSDVLEKRQNRIANDLEEAEKLQREAEEARIAYEKALQEARDNATSTIAAKREAIKLEVEAKYNELSQKLNVEAEEAAGRILAAKEKAMEDVRTVSADLCKDIVARVAKLELDDAAIGKAVEGKLADAVKEKANG</sequence>
<dbReference type="Pfam" id="PF00430">
    <property type="entry name" value="ATP-synt_B"/>
    <property type="match status" value="1"/>
</dbReference>
<reference evidence="17" key="1">
    <citation type="submission" date="2019-06" db="EMBL/GenBank/DDBJ databases">
        <title>The complete genome of Emcibacter congregatus ZYLT.</title>
        <authorList>
            <person name="Zhao Z."/>
        </authorList>
    </citation>
    <scope>NUCLEOTIDE SEQUENCE [LARGE SCALE GENOMIC DNA]</scope>
    <source>
        <strain evidence="17">MCCC 1A06723</strain>
    </source>
</reference>
<comment type="similarity">
    <text evidence="1 13 14">Belongs to the ATPase B chain family.</text>
</comment>
<keyword evidence="9 13" id="KW-0066">ATP synthesis</keyword>
<dbReference type="OrthoDB" id="9805716at2"/>
<evidence type="ECO:0000256" key="5">
    <source>
        <dbReference type="ARBA" id="ARBA00022781"/>
    </source>
</evidence>
<evidence type="ECO:0000256" key="14">
    <source>
        <dbReference type="RuleBase" id="RU003848"/>
    </source>
</evidence>
<dbReference type="PANTHER" id="PTHR33445:SF1">
    <property type="entry name" value="ATP SYNTHASE SUBUNIT B"/>
    <property type="match status" value="1"/>
</dbReference>
<evidence type="ECO:0000256" key="13">
    <source>
        <dbReference type="HAMAP-Rule" id="MF_01398"/>
    </source>
</evidence>
<dbReference type="HAMAP" id="MF_01398">
    <property type="entry name" value="ATP_synth_b_bprime"/>
    <property type="match status" value="1"/>
</dbReference>
<dbReference type="GO" id="GO:0045259">
    <property type="term" value="C:proton-transporting ATP synthase complex"/>
    <property type="evidence" value="ECO:0007669"/>
    <property type="project" value="UniProtKB-KW"/>
</dbReference>
<keyword evidence="6 13" id="KW-1133">Transmembrane helix</keyword>
<dbReference type="Proteomes" id="UP000319148">
    <property type="component" value="Unassembled WGS sequence"/>
</dbReference>
<feature type="transmembrane region" description="Helical" evidence="13">
    <location>
        <begin position="12"/>
        <end position="32"/>
    </location>
</feature>
<evidence type="ECO:0000256" key="9">
    <source>
        <dbReference type="ARBA" id="ARBA00023310"/>
    </source>
</evidence>
<dbReference type="Gene3D" id="6.10.250.1580">
    <property type="match status" value="1"/>
</dbReference>
<keyword evidence="5 13" id="KW-0375">Hydrogen ion transport</keyword>
<keyword evidence="4 13" id="KW-0812">Transmembrane</keyword>
<keyword evidence="15" id="KW-0175">Coiled coil</keyword>
<evidence type="ECO:0000256" key="12">
    <source>
        <dbReference type="ARBA" id="ARBA00037847"/>
    </source>
</evidence>
<evidence type="ECO:0000313" key="17">
    <source>
        <dbReference type="Proteomes" id="UP000319148"/>
    </source>
</evidence>
<evidence type="ECO:0000313" key="16">
    <source>
        <dbReference type="EMBL" id="TPD57651.1"/>
    </source>
</evidence>
<evidence type="ECO:0000256" key="6">
    <source>
        <dbReference type="ARBA" id="ARBA00022989"/>
    </source>
</evidence>
<keyword evidence="3 13" id="KW-0138">CF(0)</keyword>
<evidence type="ECO:0000256" key="1">
    <source>
        <dbReference type="ARBA" id="ARBA00005513"/>
    </source>
</evidence>
<evidence type="ECO:0000256" key="2">
    <source>
        <dbReference type="ARBA" id="ARBA00022448"/>
    </source>
</evidence>
<dbReference type="InterPro" id="IPR050059">
    <property type="entry name" value="ATP_synthase_B_chain"/>
</dbReference>
<dbReference type="CDD" id="cd06503">
    <property type="entry name" value="ATP-synt_Fo_b"/>
    <property type="match status" value="1"/>
</dbReference>